<reference evidence="2" key="1">
    <citation type="submission" date="2022-06" db="EMBL/GenBank/DDBJ databases">
        <title>Devosia sp. XJ19-45 genome assembly.</title>
        <authorList>
            <person name="Li B."/>
            <person name="Cai M."/>
            <person name="Nie G."/>
            <person name="Li W."/>
        </authorList>
    </citation>
    <scope>NUCLEOTIDE SEQUENCE</scope>
    <source>
        <strain evidence="2">XJ19-45</strain>
    </source>
</reference>
<comment type="caution">
    <text evidence="2">The sequence shown here is derived from an EMBL/GenBank/DDBJ whole genome shotgun (WGS) entry which is preliminary data.</text>
</comment>
<dbReference type="EMBL" id="JAMWDU010000001">
    <property type="protein sequence ID" value="MCP8885788.1"/>
    <property type="molecule type" value="Genomic_DNA"/>
</dbReference>
<feature type="region of interest" description="Disordered" evidence="1">
    <location>
        <begin position="114"/>
        <end position="138"/>
    </location>
</feature>
<sequence length="138" mass="14405">MDSAEPFDINGAASAAYFDQLHAKFHAERNPSEPAITTKIPSALLAAQGSREVKEIKLVQITSATLLASALSILLLIVEERPGSSPGNCPEGADPPDAGRPFAEVRPVKLPEAIPGVQGLPAGIETPPEVCRTPNSTT</sequence>
<evidence type="ECO:0000256" key="1">
    <source>
        <dbReference type="SAM" id="MobiDB-lite"/>
    </source>
</evidence>
<dbReference type="Proteomes" id="UP001060275">
    <property type="component" value="Unassembled WGS sequence"/>
</dbReference>
<name>A0A9Q4FR22_9HYPH</name>
<evidence type="ECO:0000313" key="2">
    <source>
        <dbReference type="EMBL" id="MCP8885788.1"/>
    </source>
</evidence>
<feature type="region of interest" description="Disordered" evidence="1">
    <location>
        <begin position="82"/>
        <end position="102"/>
    </location>
</feature>
<keyword evidence="3" id="KW-1185">Reference proteome</keyword>
<accession>A0A9Q4FR22</accession>
<evidence type="ECO:0000313" key="3">
    <source>
        <dbReference type="Proteomes" id="UP001060275"/>
    </source>
</evidence>
<proteinExistence type="predicted"/>
<gene>
    <name evidence="2" type="ORF">NF348_01585</name>
</gene>
<protein>
    <submittedName>
        <fullName evidence="2">Uncharacterized protein</fullName>
    </submittedName>
</protein>
<organism evidence="2 3">
    <name type="scientific">Devosia ureilytica</name>
    <dbReference type="NCBI Taxonomy" id="2952754"/>
    <lineage>
        <taxon>Bacteria</taxon>
        <taxon>Pseudomonadati</taxon>
        <taxon>Pseudomonadota</taxon>
        <taxon>Alphaproteobacteria</taxon>
        <taxon>Hyphomicrobiales</taxon>
        <taxon>Devosiaceae</taxon>
        <taxon>Devosia</taxon>
    </lineage>
</organism>
<dbReference type="RefSeq" id="WP_254673007.1">
    <property type="nucleotide sequence ID" value="NZ_JAMWDU010000001.1"/>
</dbReference>
<dbReference type="AlphaFoldDB" id="A0A9Q4FR22"/>